<dbReference type="HAMAP" id="MF_01080">
    <property type="entry name" value="TruB_bact"/>
    <property type="match status" value="1"/>
</dbReference>
<reference evidence="8 9" key="1">
    <citation type="submission" date="2018-05" db="EMBL/GenBank/DDBJ databases">
        <title>Rhodohalobacter halophilus gen. nov., sp. nov., a moderately halophilic member of the family Balneolaceae.</title>
        <authorList>
            <person name="Liu Z.-W."/>
        </authorList>
    </citation>
    <scope>NUCLEOTIDE SEQUENCE [LARGE SCALE GENOMIC DNA]</scope>
    <source>
        <strain evidence="8 9">8A47</strain>
    </source>
</reference>
<proteinExistence type="inferred from homology"/>
<dbReference type="OrthoDB" id="9802309at2"/>
<dbReference type="GO" id="GO:0160148">
    <property type="term" value="F:tRNA pseudouridine(55) synthase activity"/>
    <property type="evidence" value="ECO:0007669"/>
    <property type="project" value="UniProtKB-EC"/>
</dbReference>
<dbReference type="SUPFAM" id="SSF55120">
    <property type="entry name" value="Pseudouridine synthase"/>
    <property type="match status" value="1"/>
</dbReference>
<dbReference type="AlphaFoldDB" id="A0A316TPP3"/>
<keyword evidence="3 5" id="KW-0819">tRNA processing</keyword>
<evidence type="ECO:0000313" key="8">
    <source>
        <dbReference type="EMBL" id="PWN06577.1"/>
    </source>
</evidence>
<name>A0A316TPP3_9BACT</name>
<feature type="domain" description="tRNA pseudouridylate synthase B C-terminal" evidence="7">
    <location>
        <begin position="201"/>
        <end position="235"/>
    </location>
</feature>
<keyword evidence="4 5" id="KW-0413">Isomerase</keyword>
<evidence type="ECO:0000256" key="5">
    <source>
        <dbReference type="HAMAP-Rule" id="MF_01080"/>
    </source>
</evidence>
<protein>
    <recommendedName>
        <fullName evidence="5">tRNA pseudouridine synthase B</fullName>
        <ecNumber evidence="5">5.4.99.25</ecNumber>
    </recommendedName>
    <alternativeName>
        <fullName evidence="5">tRNA pseudouridine(55) synthase</fullName>
        <shortName evidence="5">Psi55 synthase</shortName>
    </alternativeName>
    <alternativeName>
        <fullName evidence="5">tRNA pseudouridylate synthase</fullName>
    </alternativeName>
    <alternativeName>
        <fullName evidence="5">tRNA-uridine isomerase</fullName>
    </alternativeName>
</protein>
<evidence type="ECO:0000256" key="4">
    <source>
        <dbReference type="ARBA" id="ARBA00023235"/>
    </source>
</evidence>
<dbReference type="RefSeq" id="WP_109646692.1">
    <property type="nucleotide sequence ID" value="NZ_QGGB01000006.1"/>
</dbReference>
<comment type="function">
    <text evidence="5">Responsible for synthesis of pseudouridine from uracil-55 in the psi GC loop of transfer RNAs.</text>
</comment>
<evidence type="ECO:0000259" key="7">
    <source>
        <dbReference type="Pfam" id="PF16198"/>
    </source>
</evidence>
<keyword evidence="9" id="KW-1185">Reference proteome</keyword>
<dbReference type="CDD" id="cd02573">
    <property type="entry name" value="PseudoU_synth_EcTruB"/>
    <property type="match status" value="1"/>
</dbReference>
<accession>A0A316TPP3</accession>
<dbReference type="PANTHER" id="PTHR13767:SF2">
    <property type="entry name" value="PSEUDOURIDYLATE SYNTHASE TRUB1"/>
    <property type="match status" value="1"/>
</dbReference>
<comment type="catalytic activity">
    <reaction evidence="1 5">
        <text>uridine(55) in tRNA = pseudouridine(55) in tRNA</text>
        <dbReference type="Rhea" id="RHEA:42532"/>
        <dbReference type="Rhea" id="RHEA-COMP:10101"/>
        <dbReference type="Rhea" id="RHEA-COMP:10102"/>
        <dbReference type="ChEBI" id="CHEBI:65314"/>
        <dbReference type="ChEBI" id="CHEBI:65315"/>
        <dbReference type="EC" id="5.4.99.25"/>
    </reaction>
</comment>
<gene>
    <name evidence="5 8" type="primary">truB</name>
    <name evidence="8" type="ORF">DDZ15_08645</name>
</gene>
<dbReference type="Gene3D" id="3.30.2350.10">
    <property type="entry name" value="Pseudouridine synthase"/>
    <property type="match status" value="1"/>
</dbReference>
<evidence type="ECO:0000256" key="2">
    <source>
        <dbReference type="ARBA" id="ARBA00005642"/>
    </source>
</evidence>
<dbReference type="Pfam" id="PF01509">
    <property type="entry name" value="TruB_N"/>
    <property type="match status" value="1"/>
</dbReference>
<dbReference type="EMBL" id="QGGB01000006">
    <property type="protein sequence ID" value="PWN06577.1"/>
    <property type="molecule type" value="Genomic_DNA"/>
</dbReference>
<dbReference type="InterPro" id="IPR032819">
    <property type="entry name" value="TruB_C"/>
</dbReference>
<sequence length="248" mass="27665">MARKVIPLSELPVIDTRSSVSVDSAVFSEGAAVLMDKPLDWSSFQLVKYVRNRIPPKKVGHAGTLDPLATGLLILCTGRATKTISQFQDLQKTYRATIRFGYSTPSFDMATEPDEHAEWKHINESKISEALQNEFTGVISQVPPVYSAIKVKGQRLYKLARKGVDVQPEPRNVEIHSIDILNIDLPDIELQIQCGKGTYIRSLAHDLGLFLGSRAVLTALRRTRTGSFSADHAFLPEEFDTFMHNLKN</sequence>
<organism evidence="8 9">
    <name type="scientific">Rhodohalobacter mucosus</name>
    <dbReference type="NCBI Taxonomy" id="2079485"/>
    <lineage>
        <taxon>Bacteria</taxon>
        <taxon>Pseudomonadati</taxon>
        <taxon>Balneolota</taxon>
        <taxon>Balneolia</taxon>
        <taxon>Balneolales</taxon>
        <taxon>Balneolaceae</taxon>
        <taxon>Rhodohalobacter</taxon>
    </lineage>
</organism>
<dbReference type="Pfam" id="PF16198">
    <property type="entry name" value="TruB_C_2"/>
    <property type="match status" value="1"/>
</dbReference>
<dbReference type="InterPro" id="IPR002501">
    <property type="entry name" value="PsdUridine_synth_N"/>
</dbReference>
<dbReference type="Proteomes" id="UP000245533">
    <property type="component" value="Unassembled WGS sequence"/>
</dbReference>
<dbReference type="NCBIfam" id="TIGR00431">
    <property type="entry name" value="TruB"/>
    <property type="match status" value="1"/>
</dbReference>
<dbReference type="GO" id="GO:0031119">
    <property type="term" value="P:tRNA pseudouridine synthesis"/>
    <property type="evidence" value="ECO:0007669"/>
    <property type="project" value="UniProtKB-UniRule"/>
</dbReference>
<evidence type="ECO:0000259" key="6">
    <source>
        <dbReference type="Pfam" id="PF01509"/>
    </source>
</evidence>
<dbReference type="InterPro" id="IPR020103">
    <property type="entry name" value="PsdUridine_synth_cat_dom_sf"/>
</dbReference>
<dbReference type="InterPro" id="IPR014780">
    <property type="entry name" value="tRNA_psdUridine_synth_TruB"/>
</dbReference>
<evidence type="ECO:0000256" key="1">
    <source>
        <dbReference type="ARBA" id="ARBA00000385"/>
    </source>
</evidence>
<dbReference type="GO" id="GO:0003723">
    <property type="term" value="F:RNA binding"/>
    <property type="evidence" value="ECO:0007669"/>
    <property type="project" value="InterPro"/>
</dbReference>
<comment type="similarity">
    <text evidence="2 5">Belongs to the pseudouridine synthase TruB family. Type 1 subfamily.</text>
</comment>
<feature type="active site" description="Nucleophile" evidence="5">
    <location>
        <position position="66"/>
    </location>
</feature>
<evidence type="ECO:0000256" key="3">
    <source>
        <dbReference type="ARBA" id="ARBA00022694"/>
    </source>
</evidence>
<comment type="caution">
    <text evidence="8">The sequence shown here is derived from an EMBL/GenBank/DDBJ whole genome shotgun (WGS) entry which is preliminary data.</text>
</comment>
<dbReference type="PANTHER" id="PTHR13767">
    <property type="entry name" value="TRNA-PSEUDOURIDINE SYNTHASE"/>
    <property type="match status" value="1"/>
</dbReference>
<feature type="domain" description="Pseudouridine synthase II N-terminal" evidence="6">
    <location>
        <begin position="53"/>
        <end position="200"/>
    </location>
</feature>
<dbReference type="GO" id="GO:1990481">
    <property type="term" value="P:mRNA pseudouridine synthesis"/>
    <property type="evidence" value="ECO:0007669"/>
    <property type="project" value="TreeGrafter"/>
</dbReference>
<evidence type="ECO:0000313" key="9">
    <source>
        <dbReference type="Proteomes" id="UP000245533"/>
    </source>
</evidence>
<dbReference type="EC" id="5.4.99.25" evidence="5"/>